<protein>
    <recommendedName>
        <fullName evidence="3">Clu domain-containing protein</fullName>
    </recommendedName>
</protein>
<feature type="compositionally biased region" description="Basic and acidic residues" evidence="2">
    <location>
        <begin position="731"/>
        <end position="747"/>
    </location>
</feature>
<dbReference type="Pfam" id="PF15044">
    <property type="entry name" value="CLU_N"/>
    <property type="match status" value="1"/>
</dbReference>
<dbReference type="RefSeq" id="XP_019039079.1">
    <property type="nucleotide sequence ID" value="XM_019183373.1"/>
</dbReference>
<dbReference type="CDD" id="cd15466">
    <property type="entry name" value="CLU-central"/>
    <property type="match status" value="1"/>
</dbReference>
<evidence type="ECO:0000313" key="4">
    <source>
        <dbReference type="EMBL" id="ODQ59872.1"/>
    </source>
</evidence>
<evidence type="ECO:0000313" key="5">
    <source>
        <dbReference type="Proteomes" id="UP000094112"/>
    </source>
</evidence>
<dbReference type="Pfam" id="PF12807">
    <property type="entry name" value="eIF3_p135"/>
    <property type="match status" value="1"/>
</dbReference>
<dbReference type="AlphaFoldDB" id="A0A1E3P4Q1"/>
<evidence type="ECO:0000256" key="1">
    <source>
        <dbReference type="ARBA" id="ARBA00022490"/>
    </source>
</evidence>
<dbReference type="PANTHER" id="PTHR12601">
    <property type="entry name" value="EUKARYOTIC TRANSLATION INITIATION FACTOR 3 SUBUNIT EIF-3"/>
    <property type="match status" value="1"/>
</dbReference>
<dbReference type="GO" id="GO:0048312">
    <property type="term" value="P:intracellular distribution of mitochondria"/>
    <property type="evidence" value="ECO:0007669"/>
    <property type="project" value="TreeGrafter"/>
</dbReference>
<evidence type="ECO:0000259" key="3">
    <source>
        <dbReference type="PROSITE" id="PS51823"/>
    </source>
</evidence>
<dbReference type="InterPro" id="IPR028275">
    <property type="entry name" value="CLU_N"/>
</dbReference>
<dbReference type="GO" id="GO:0005737">
    <property type="term" value="C:cytoplasm"/>
    <property type="evidence" value="ECO:0007669"/>
    <property type="project" value="TreeGrafter"/>
</dbReference>
<dbReference type="PANTHER" id="PTHR12601:SF6">
    <property type="entry name" value="CLUSTERED MITOCHONDRIA PROTEIN HOMOLOG"/>
    <property type="match status" value="1"/>
</dbReference>
<dbReference type="Pfam" id="PF13374">
    <property type="entry name" value="TPR_10"/>
    <property type="match status" value="1"/>
</dbReference>
<dbReference type="InterPro" id="IPR025697">
    <property type="entry name" value="CLU_dom"/>
</dbReference>
<dbReference type="PROSITE" id="PS51823">
    <property type="entry name" value="CLU"/>
    <property type="match status" value="1"/>
</dbReference>
<accession>A0A1E3P4Q1</accession>
<dbReference type="SUPFAM" id="SSF103107">
    <property type="entry name" value="Hypothetical protein c14orf129, hspc210"/>
    <property type="match status" value="1"/>
</dbReference>
<organism evidence="4 5">
    <name type="scientific">Wickerhamomyces anomalus (strain ATCC 58044 / CBS 1984 / NCYC 433 / NRRL Y-366-8)</name>
    <name type="common">Yeast</name>
    <name type="synonym">Hansenula anomala</name>
    <dbReference type="NCBI Taxonomy" id="683960"/>
    <lineage>
        <taxon>Eukaryota</taxon>
        <taxon>Fungi</taxon>
        <taxon>Dikarya</taxon>
        <taxon>Ascomycota</taxon>
        <taxon>Saccharomycotina</taxon>
        <taxon>Saccharomycetes</taxon>
        <taxon>Phaffomycetales</taxon>
        <taxon>Wickerhamomycetaceae</taxon>
        <taxon>Wickerhamomyces</taxon>
    </lineage>
</organism>
<proteinExistence type="predicted"/>
<dbReference type="EMBL" id="KV454210">
    <property type="protein sequence ID" value="ODQ59872.1"/>
    <property type="molecule type" value="Genomic_DNA"/>
</dbReference>
<feature type="domain" description="Clu" evidence="3">
    <location>
        <begin position="292"/>
        <end position="550"/>
    </location>
</feature>
<name>A0A1E3P4Q1_WICAA</name>
<dbReference type="Gene3D" id="3.30.2280.10">
    <property type="entry name" value="Hypothetical protein (hspc210)"/>
    <property type="match status" value="1"/>
</dbReference>
<dbReference type="GeneID" id="30200619"/>
<dbReference type="SUPFAM" id="SSF48452">
    <property type="entry name" value="TPR-like"/>
    <property type="match status" value="1"/>
</dbReference>
<feature type="region of interest" description="Disordered" evidence="2">
    <location>
        <begin position="731"/>
        <end position="755"/>
    </location>
</feature>
<gene>
    <name evidence="4" type="ORF">WICANDRAFT_62456</name>
</gene>
<keyword evidence="5" id="KW-1185">Reference proteome</keyword>
<dbReference type="InterPro" id="IPR023231">
    <property type="entry name" value="GSKIP_dom_sf"/>
</dbReference>
<evidence type="ECO:0000256" key="2">
    <source>
        <dbReference type="SAM" id="MobiDB-lite"/>
    </source>
</evidence>
<dbReference type="Proteomes" id="UP000094112">
    <property type="component" value="Unassembled WGS sequence"/>
</dbReference>
<dbReference type="InterPro" id="IPR033646">
    <property type="entry name" value="CLU-central"/>
</dbReference>
<keyword evidence="1" id="KW-0963">Cytoplasm</keyword>
<dbReference type="OrthoDB" id="1414216at2759"/>
<dbReference type="STRING" id="683960.A0A1E3P4Q1"/>
<dbReference type="InterPro" id="IPR011990">
    <property type="entry name" value="TPR-like_helical_dom_sf"/>
</dbReference>
<dbReference type="InterPro" id="IPR027523">
    <property type="entry name" value="CLU_prot"/>
</dbReference>
<sequence>MAEETTSATLDTLSVKIAIKDTKPLELTFFKTDSVNEVFQTIDVIPEVHHITNYYLLYQSQVLQPTILLADLLSNVEQKSLQFELKPKAYDGKSILDHINKIRDIVGLTQPETFGLNSGVSKINDLNLTKIKEEEPKKEGEESKSLPDPSPEEAAEISQVVGSFFGKLPTNYHSSAPLAQPAVRGLYLSSWNPVPFNFIPKGHLAYIILQTLEGETLHITGSTAGFYINKSSSNKFDPSARENSNHSSTLYELIAKTSKNFTNQIKSNNEKLGKIDPITFLRPQTAFLSNPWVTKASNPIPDFGKTQFQDKTQRDFNDEYQSIRDLSNQNLSDRIIRERLLTKTAFEFSENAVRGALDVLNGAIQPIEPTADPSDQIYLHNGIFYSFGVDASGFFEPKGGDHAARAAYNQDLNAIKYWNTVDPKGIYTLLTTIVDYAGKRVVCQSPVPGLFTSAEPKEVKNEETGEIELVDGDALTQVDYGYDDATNTIKSNPDFVKDMEPIRKALHYKKAKLENGEVVTNSEIKGMIGTDRRKYVIDLFSTTPLDVEFKDEHFNLEKENSYPHGQVVTRLEAVQEWWAHEAKNMIKEEAEKKGIDLSTPLKEGEEAPSVTIDDDKLLFTPNGPETDANVRALSKFIKSDLIPKFLEQYDSIINIIPADGSHLSSTLHKLGINLRYLGYLAQQVESRITSSEKEEQELLEENKKVNKAFDEKAQAKEKKIQELIQARAEALKKGEEPAADDLEKLQKEDEEDVDDDIDAKPVTKSVQFKGLYAIIIQELIARAAKHILRDYSLTLPVSLIPSLVSHFHNCLLGENFNDSPKAVVENPELYSERELSFTKLTPESVKELIVKNVKVWYRYDLPSGWNVKYTTPLQLQREIALKFGIQWQQREYYFNKESYEEAQKLSIKDKKSKKSKLASPSPVGKSNVFDPEDVSFAPLIKNSVNRSTAAEQIFEAGRQILQSTDESKKEEGLALIAESLSVYEQVYGQVHPEVGRVYATLSQLYQELGLKREATLMARRAVAVNERTCGLDSHDTLIALLNLAYLEVESGSIVNSLKVYGLLTQIWATIFDSKHVSIATIIANSTLYLQSAGLIHESRKILEKLIDLSVGIHGEESYATGFLKFRHAFVLAQEERFDDALKEAATAHKILRNTASEKHYLTKQSRNLVSQLTRYKLIQTENQRHEKQKLKALAKDNQAKAKINGKGTTKAAGTKNFENIDDILKFLGEPNSNGTKSKKKSNKKN</sequence>
<dbReference type="Pfam" id="PF13236">
    <property type="entry name" value="CLU"/>
    <property type="match status" value="1"/>
</dbReference>
<reference evidence="4 5" key="1">
    <citation type="journal article" date="2016" name="Proc. Natl. Acad. Sci. U.S.A.">
        <title>Comparative genomics of biotechnologically important yeasts.</title>
        <authorList>
            <person name="Riley R."/>
            <person name="Haridas S."/>
            <person name="Wolfe K.H."/>
            <person name="Lopes M.R."/>
            <person name="Hittinger C.T."/>
            <person name="Goeker M."/>
            <person name="Salamov A.A."/>
            <person name="Wisecaver J.H."/>
            <person name="Long T.M."/>
            <person name="Calvey C.H."/>
            <person name="Aerts A.L."/>
            <person name="Barry K.W."/>
            <person name="Choi C."/>
            <person name="Clum A."/>
            <person name="Coughlan A.Y."/>
            <person name="Deshpande S."/>
            <person name="Douglass A.P."/>
            <person name="Hanson S.J."/>
            <person name="Klenk H.-P."/>
            <person name="LaButti K.M."/>
            <person name="Lapidus A."/>
            <person name="Lindquist E.A."/>
            <person name="Lipzen A.M."/>
            <person name="Meier-Kolthoff J.P."/>
            <person name="Ohm R.A."/>
            <person name="Otillar R.P."/>
            <person name="Pangilinan J.L."/>
            <person name="Peng Y."/>
            <person name="Rokas A."/>
            <person name="Rosa C.A."/>
            <person name="Scheuner C."/>
            <person name="Sibirny A.A."/>
            <person name="Slot J.C."/>
            <person name="Stielow J.B."/>
            <person name="Sun H."/>
            <person name="Kurtzman C.P."/>
            <person name="Blackwell M."/>
            <person name="Grigoriev I.V."/>
            <person name="Jeffries T.W."/>
        </authorList>
    </citation>
    <scope>NUCLEOTIDE SEQUENCE [LARGE SCALE GENOMIC DNA]</scope>
    <source>
        <strain evidence="5">ATCC 58044 / CBS 1984 / NCYC 433 / NRRL Y-366-8</strain>
    </source>
</reference>
<dbReference type="Gene3D" id="1.25.40.10">
    <property type="entry name" value="Tetratricopeptide repeat domain"/>
    <property type="match status" value="2"/>
</dbReference>
<feature type="region of interest" description="Disordered" evidence="2">
    <location>
        <begin position="132"/>
        <end position="152"/>
    </location>
</feature>
<dbReference type="GO" id="GO:0003729">
    <property type="term" value="F:mRNA binding"/>
    <property type="evidence" value="ECO:0007669"/>
    <property type="project" value="TreeGrafter"/>
</dbReference>
<feature type="compositionally biased region" description="Basic and acidic residues" evidence="2">
    <location>
        <begin position="132"/>
        <end position="145"/>
    </location>
</feature>